<dbReference type="OrthoDB" id="2331117at2759"/>
<protein>
    <submittedName>
        <fullName evidence="2">Uncharacterized protein</fullName>
    </submittedName>
</protein>
<evidence type="ECO:0000256" key="1">
    <source>
        <dbReference type="SAM" id="Phobius"/>
    </source>
</evidence>
<keyword evidence="3" id="KW-1185">Reference proteome</keyword>
<name>A0A397IZA2_9GLOM</name>
<keyword evidence="1" id="KW-0812">Transmembrane</keyword>
<dbReference type="Proteomes" id="UP000266861">
    <property type="component" value="Unassembled WGS sequence"/>
</dbReference>
<dbReference type="EMBL" id="PQFF01000114">
    <property type="protein sequence ID" value="RHZ81281.1"/>
    <property type="molecule type" value="Genomic_DNA"/>
</dbReference>
<accession>A0A397IZA2</accession>
<keyword evidence="1" id="KW-1133">Transmembrane helix</keyword>
<gene>
    <name evidence="2" type="ORF">Glove_122g47</name>
</gene>
<sequence>MDEHLDLIALIIPTGIFFGCSIMPYGIYISKNEPVSALHTKILSYLKNYGNARVVDIEQREYNLRAVDIERSEYVYMEPEKKISDYFTKTCTTKLLRNVFAYGIPSNFKFRMDRAENEPVSALHTKILSYLKNYGNARVVDIEQREYNLRAVDIERSEYVYMEPEKKISDYFTKSPREVPIHILVESKI</sequence>
<evidence type="ECO:0000313" key="3">
    <source>
        <dbReference type="Proteomes" id="UP000266861"/>
    </source>
</evidence>
<evidence type="ECO:0000313" key="2">
    <source>
        <dbReference type="EMBL" id="RHZ81281.1"/>
    </source>
</evidence>
<proteinExistence type="predicted"/>
<feature type="transmembrane region" description="Helical" evidence="1">
    <location>
        <begin position="7"/>
        <end position="28"/>
    </location>
</feature>
<organism evidence="2 3">
    <name type="scientific">Diversispora epigaea</name>
    <dbReference type="NCBI Taxonomy" id="1348612"/>
    <lineage>
        <taxon>Eukaryota</taxon>
        <taxon>Fungi</taxon>
        <taxon>Fungi incertae sedis</taxon>
        <taxon>Mucoromycota</taxon>
        <taxon>Glomeromycotina</taxon>
        <taxon>Glomeromycetes</taxon>
        <taxon>Diversisporales</taxon>
        <taxon>Diversisporaceae</taxon>
        <taxon>Diversispora</taxon>
    </lineage>
</organism>
<reference evidence="2 3" key="1">
    <citation type="submission" date="2018-08" db="EMBL/GenBank/DDBJ databases">
        <title>Genome and evolution of the arbuscular mycorrhizal fungus Diversispora epigaea (formerly Glomus versiforme) and its bacterial endosymbionts.</title>
        <authorList>
            <person name="Sun X."/>
            <person name="Fei Z."/>
            <person name="Harrison M."/>
        </authorList>
    </citation>
    <scope>NUCLEOTIDE SEQUENCE [LARGE SCALE GENOMIC DNA]</scope>
    <source>
        <strain evidence="2 3">IT104</strain>
    </source>
</reference>
<keyword evidence="1" id="KW-0472">Membrane</keyword>
<dbReference type="AlphaFoldDB" id="A0A397IZA2"/>
<comment type="caution">
    <text evidence="2">The sequence shown here is derived from an EMBL/GenBank/DDBJ whole genome shotgun (WGS) entry which is preliminary data.</text>
</comment>